<feature type="domain" description="DUF4124" evidence="2">
    <location>
        <begin position="6"/>
        <end position="50"/>
    </location>
</feature>
<sequence>MPIHFAAANEIYKWTDSKGILHFSDTPPPEQVKNEERLKLPDIKAPAPAPQYGSSSTIDKPIDTPDTTLSAAMTALPAIPENMEPTETKKISLNITNLTENQTIRSNRGIIAVQVALNRKLGIGEHLQLMLDTQPYGAPQTTLLWELENINRGAHTFSVNVVESGKVIASSNPITVHLHRTTVK</sequence>
<dbReference type="AlphaFoldDB" id="A0A1E5E646"/>
<evidence type="ECO:0000313" key="3">
    <source>
        <dbReference type="EMBL" id="OEF29499.1"/>
    </source>
</evidence>
<dbReference type="Proteomes" id="UP000094070">
    <property type="component" value="Unassembled WGS sequence"/>
</dbReference>
<organism evidence="3 4">
    <name type="scientific">Vibrio rumoiensis 1S-45</name>
    <dbReference type="NCBI Taxonomy" id="1188252"/>
    <lineage>
        <taxon>Bacteria</taxon>
        <taxon>Pseudomonadati</taxon>
        <taxon>Pseudomonadota</taxon>
        <taxon>Gammaproteobacteria</taxon>
        <taxon>Vibrionales</taxon>
        <taxon>Vibrionaceae</taxon>
        <taxon>Vibrio</taxon>
    </lineage>
</organism>
<evidence type="ECO:0000313" key="4">
    <source>
        <dbReference type="Proteomes" id="UP000094070"/>
    </source>
</evidence>
<evidence type="ECO:0000256" key="1">
    <source>
        <dbReference type="SAM" id="MobiDB-lite"/>
    </source>
</evidence>
<comment type="caution">
    <text evidence="3">The sequence shown here is derived from an EMBL/GenBank/DDBJ whole genome shotgun (WGS) entry which is preliminary data.</text>
</comment>
<reference evidence="3 4" key="1">
    <citation type="journal article" date="2012" name="Science">
        <title>Ecological populations of bacteria act as socially cohesive units of antibiotic production and resistance.</title>
        <authorList>
            <person name="Cordero O.X."/>
            <person name="Wildschutte H."/>
            <person name="Kirkup B."/>
            <person name="Proehl S."/>
            <person name="Ngo L."/>
            <person name="Hussain F."/>
            <person name="Le Roux F."/>
            <person name="Mincer T."/>
            <person name="Polz M.F."/>
        </authorList>
    </citation>
    <scope>NUCLEOTIDE SEQUENCE [LARGE SCALE GENOMIC DNA]</scope>
    <source>
        <strain evidence="3 4">1S-45</strain>
    </source>
</reference>
<dbReference type="InterPro" id="IPR025392">
    <property type="entry name" value="DUF4124"/>
</dbReference>
<dbReference type="EMBL" id="AJYK02000008">
    <property type="protein sequence ID" value="OEF29499.1"/>
    <property type="molecule type" value="Genomic_DNA"/>
</dbReference>
<dbReference type="OrthoDB" id="7062774at2"/>
<keyword evidence="4" id="KW-1185">Reference proteome</keyword>
<accession>A0A1E5E646</accession>
<dbReference type="eggNOG" id="ENOG5032YZ5">
    <property type="taxonomic scope" value="Bacteria"/>
</dbReference>
<name>A0A1E5E646_9VIBR</name>
<gene>
    <name evidence="3" type="ORF">A1QC_04070</name>
</gene>
<dbReference type="Pfam" id="PF13511">
    <property type="entry name" value="DUF4124"/>
    <property type="match status" value="1"/>
</dbReference>
<dbReference type="STRING" id="1188252.A1QC_04070"/>
<proteinExistence type="predicted"/>
<evidence type="ECO:0000259" key="2">
    <source>
        <dbReference type="Pfam" id="PF13511"/>
    </source>
</evidence>
<feature type="region of interest" description="Disordered" evidence="1">
    <location>
        <begin position="40"/>
        <end position="62"/>
    </location>
</feature>
<protein>
    <recommendedName>
        <fullName evidence="2">DUF4124 domain-containing protein</fullName>
    </recommendedName>
</protein>